<keyword evidence="1" id="KW-0472">Membrane</keyword>
<reference evidence="3 4" key="1">
    <citation type="journal article" date="2016" name="Mol. Biol. Evol.">
        <title>Comparative Genomics of Early-Diverging Mushroom-Forming Fungi Provides Insights into the Origins of Lignocellulose Decay Capabilities.</title>
        <authorList>
            <person name="Nagy L.G."/>
            <person name="Riley R."/>
            <person name="Tritt A."/>
            <person name="Adam C."/>
            <person name="Daum C."/>
            <person name="Floudas D."/>
            <person name="Sun H."/>
            <person name="Yadav J.S."/>
            <person name="Pangilinan J."/>
            <person name="Larsson K.H."/>
            <person name="Matsuura K."/>
            <person name="Barry K."/>
            <person name="Labutti K."/>
            <person name="Kuo R."/>
            <person name="Ohm R.A."/>
            <person name="Bhattacharya S.S."/>
            <person name="Shirouzu T."/>
            <person name="Yoshinaga Y."/>
            <person name="Martin F.M."/>
            <person name="Grigoriev I.V."/>
            <person name="Hibbett D.S."/>
        </authorList>
    </citation>
    <scope>NUCLEOTIDE SEQUENCE [LARGE SCALE GENOMIC DNA]</scope>
    <source>
        <strain evidence="3 4">HHB12029</strain>
    </source>
</reference>
<dbReference type="EMBL" id="KV425901">
    <property type="protein sequence ID" value="KZW00350.1"/>
    <property type="molecule type" value="Genomic_DNA"/>
</dbReference>
<evidence type="ECO:0000313" key="4">
    <source>
        <dbReference type="Proteomes" id="UP000077266"/>
    </source>
</evidence>
<dbReference type="Pfam" id="PF20151">
    <property type="entry name" value="DUF6533"/>
    <property type="match status" value="1"/>
</dbReference>
<keyword evidence="4" id="KW-1185">Reference proteome</keyword>
<gene>
    <name evidence="3" type="ORF">EXIGLDRAFT_745630</name>
</gene>
<name>A0A166BEJ7_EXIGL</name>
<accession>A0A166BEJ7</accession>
<sequence>MEGQLPLPDELINVIWDVTITQYLALAALTIWVYELVLNMGDEIKFVWSKPIQLGQVLYLLNRYGAGVVLVLGVSWLFRPIRSETFCKIWPYWLVFTGLTLTLLVQAVLMIRVCAIYAQQRHIRILVWAGCALEIAVFLAIGLSTLITSKWALVVITPIDMAMCAPIAGYPSWKYVLWIPLLVYYSFLFALVLRRAQSDRGREGKLAGSRMLSLIVRDSTRNFIFNLSAHFAFIFLWRFGRLSMMELPVSLYDCLDIVFATRLLLNLWGKYYEWAETAEDPEAENDGRDVDTDMINMAALRKSRRPVVLDTFWALNDSDDDDGKPGPGPVVVPNPRLDMLRRLEGPRGRCR</sequence>
<proteinExistence type="predicted"/>
<protein>
    <recommendedName>
        <fullName evidence="2">DUF6533 domain-containing protein</fullName>
    </recommendedName>
</protein>
<evidence type="ECO:0000259" key="2">
    <source>
        <dbReference type="Pfam" id="PF20151"/>
    </source>
</evidence>
<feature type="domain" description="DUF6533" evidence="2">
    <location>
        <begin position="23"/>
        <end position="65"/>
    </location>
</feature>
<feature type="transmembrane region" description="Helical" evidence="1">
    <location>
        <begin position="223"/>
        <end position="240"/>
    </location>
</feature>
<dbReference type="InterPro" id="IPR045340">
    <property type="entry name" value="DUF6533"/>
</dbReference>
<feature type="transmembrane region" description="Helical" evidence="1">
    <location>
        <begin position="20"/>
        <end position="37"/>
    </location>
</feature>
<dbReference type="InParanoid" id="A0A166BEJ7"/>
<feature type="transmembrane region" description="Helical" evidence="1">
    <location>
        <begin position="57"/>
        <end position="78"/>
    </location>
</feature>
<dbReference type="Proteomes" id="UP000077266">
    <property type="component" value="Unassembled WGS sequence"/>
</dbReference>
<keyword evidence="1" id="KW-0812">Transmembrane</keyword>
<organism evidence="3 4">
    <name type="scientific">Exidia glandulosa HHB12029</name>
    <dbReference type="NCBI Taxonomy" id="1314781"/>
    <lineage>
        <taxon>Eukaryota</taxon>
        <taxon>Fungi</taxon>
        <taxon>Dikarya</taxon>
        <taxon>Basidiomycota</taxon>
        <taxon>Agaricomycotina</taxon>
        <taxon>Agaricomycetes</taxon>
        <taxon>Auriculariales</taxon>
        <taxon>Exidiaceae</taxon>
        <taxon>Exidia</taxon>
    </lineage>
</organism>
<feature type="transmembrane region" description="Helical" evidence="1">
    <location>
        <begin position="175"/>
        <end position="193"/>
    </location>
</feature>
<keyword evidence="1" id="KW-1133">Transmembrane helix</keyword>
<feature type="transmembrane region" description="Helical" evidence="1">
    <location>
        <begin position="125"/>
        <end position="147"/>
    </location>
</feature>
<dbReference type="OrthoDB" id="3038503at2759"/>
<evidence type="ECO:0000256" key="1">
    <source>
        <dbReference type="SAM" id="Phobius"/>
    </source>
</evidence>
<feature type="transmembrane region" description="Helical" evidence="1">
    <location>
        <begin position="90"/>
        <end position="113"/>
    </location>
</feature>
<dbReference type="AlphaFoldDB" id="A0A166BEJ7"/>
<evidence type="ECO:0000313" key="3">
    <source>
        <dbReference type="EMBL" id="KZW00350.1"/>
    </source>
</evidence>